<feature type="region of interest" description="Disordered" evidence="1">
    <location>
        <begin position="328"/>
        <end position="353"/>
    </location>
</feature>
<dbReference type="GO" id="GO:0090730">
    <property type="term" value="C:Las1 complex"/>
    <property type="evidence" value="ECO:0007669"/>
    <property type="project" value="InterPro"/>
</dbReference>
<dbReference type="GO" id="GO:0000470">
    <property type="term" value="P:maturation of LSU-rRNA"/>
    <property type="evidence" value="ECO:0007669"/>
    <property type="project" value="TreeGrafter"/>
</dbReference>
<dbReference type="PANTHER" id="PTHR15002:SF0">
    <property type="entry name" value="RIBOSOMAL BIOGENESIS PROTEIN LAS1L"/>
    <property type="match status" value="1"/>
</dbReference>
<dbReference type="GO" id="GO:0030687">
    <property type="term" value="C:preribosome, large subunit precursor"/>
    <property type="evidence" value="ECO:0007669"/>
    <property type="project" value="TreeGrafter"/>
</dbReference>
<dbReference type="Proteomes" id="UP000015453">
    <property type="component" value="Unassembled WGS sequence"/>
</dbReference>
<dbReference type="PANTHER" id="PTHR15002">
    <property type="entry name" value="RIBOSOMAL BIOGENESIS PROTEIN LAS1L"/>
    <property type="match status" value="1"/>
</dbReference>
<feature type="region of interest" description="Disordered" evidence="1">
    <location>
        <begin position="408"/>
        <end position="455"/>
    </location>
</feature>
<evidence type="ECO:0000313" key="3">
    <source>
        <dbReference type="Proteomes" id="UP000015453"/>
    </source>
</evidence>
<protein>
    <recommendedName>
        <fullName evidence="4">Las1-like family protein</fullName>
    </recommendedName>
</protein>
<evidence type="ECO:0008006" key="4">
    <source>
        <dbReference type="Google" id="ProtNLM"/>
    </source>
</evidence>
<dbReference type="InterPro" id="IPR007174">
    <property type="entry name" value="Las1"/>
</dbReference>
<dbReference type="GO" id="GO:0000460">
    <property type="term" value="P:maturation of 5.8S rRNA"/>
    <property type="evidence" value="ECO:0007669"/>
    <property type="project" value="TreeGrafter"/>
</dbReference>
<keyword evidence="3" id="KW-1185">Reference proteome</keyword>
<organism evidence="2 3">
    <name type="scientific">Genlisea aurea</name>
    <dbReference type="NCBI Taxonomy" id="192259"/>
    <lineage>
        <taxon>Eukaryota</taxon>
        <taxon>Viridiplantae</taxon>
        <taxon>Streptophyta</taxon>
        <taxon>Embryophyta</taxon>
        <taxon>Tracheophyta</taxon>
        <taxon>Spermatophyta</taxon>
        <taxon>Magnoliopsida</taxon>
        <taxon>eudicotyledons</taxon>
        <taxon>Gunneridae</taxon>
        <taxon>Pentapetalae</taxon>
        <taxon>asterids</taxon>
        <taxon>lamiids</taxon>
        <taxon>Lamiales</taxon>
        <taxon>Lentibulariaceae</taxon>
        <taxon>Genlisea</taxon>
    </lineage>
</organism>
<evidence type="ECO:0000256" key="1">
    <source>
        <dbReference type="SAM" id="MobiDB-lite"/>
    </source>
</evidence>
<gene>
    <name evidence="2" type="ORF">M569_13688</name>
</gene>
<dbReference type="OrthoDB" id="10263222at2759"/>
<name>S8C9S0_9LAMI</name>
<dbReference type="EMBL" id="AUSU01007070">
    <property type="protein sequence ID" value="EPS61111.1"/>
    <property type="molecule type" value="Genomic_DNA"/>
</dbReference>
<reference evidence="2 3" key="1">
    <citation type="journal article" date="2013" name="BMC Genomics">
        <title>The miniature genome of a carnivorous plant Genlisea aurea contains a low number of genes and short non-coding sequences.</title>
        <authorList>
            <person name="Leushkin E.V."/>
            <person name="Sutormin R.A."/>
            <person name="Nabieva E.R."/>
            <person name="Penin A.A."/>
            <person name="Kondrashov A.S."/>
            <person name="Logacheva M.D."/>
        </authorList>
    </citation>
    <scope>NUCLEOTIDE SEQUENCE [LARGE SCALE GENOMIC DNA]</scope>
</reference>
<accession>S8C9S0</accession>
<sequence length="484" mass="53778">MMYCMAILRLVNGVVEKTRKRSEFSIAEAADAISIPRMLIDIRHDGSHHDLPSLQLLQLASQKAVDWLIWYYWEPQEKLIPVPDHSGTYLRKDIKRCLREIALQMKGGLPVKGKSSAGAKRAGQLRGGGKFLFHAAVTASQHNSTGSKRRQKISKLLNNIISLYSSSPPEVLDVLLEYLLNALDSRADEKSDGSRTAFDGWISVVSKLSRRKPGFLLCLTQAVLEKLGKLQTGDEASLRNSSRAESLSTLLECLTGNLKKLYAEPPETEPRDAIERSILNSTAAGLLRKCLSLSSSRDERVMSSALILAELKGDVALVRKLEKLASISRNSDSEEAESSRRFITSAPDEEEHSLQQAAEMLHSIKKQRLNNNDSVVKKKWVVTKSWNPCPIGMLPHDVGFSGRLPILDHEPLSENQEKNTTSSIAREREEEEKEEDPLPLPSSNGKTTEENSDFKGHLLIDGTWKRVGDDEVVDIASSVRLLVG</sequence>
<proteinExistence type="predicted"/>
<evidence type="ECO:0000313" key="2">
    <source>
        <dbReference type="EMBL" id="EPS61111.1"/>
    </source>
</evidence>
<feature type="compositionally biased region" description="Basic and acidic residues" evidence="1">
    <location>
        <begin position="408"/>
        <end position="417"/>
    </location>
</feature>
<comment type="caution">
    <text evidence="2">The sequence shown here is derived from an EMBL/GenBank/DDBJ whole genome shotgun (WGS) entry which is preliminary data.</text>
</comment>
<dbReference type="AlphaFoldDB" id="S8C9S0"/>
<dbReference type="Pfam" id="PF04031">
    <property type="entry name" value="Las1"/>
    <property type="match status" value="1"/>
</dbReference>
<dbReference type="GO" id="GO:0004519">
    <property type="term" value="F:endonuclease activity"/>
    <property type="evidence" value="ECO:0007669"/>
    <property type="project" value="InterPro"/>
</dbReference>